<evidence type="ECO:0000256" key="4">
    <source>
        <dbReference type="ARBA" id="ARBA00023163"/>
    </source>
</evidence>
<dbReference type="InterPro" id="IPR017887">
    <property type="entry name" value="TF_TCP_subgr"/>
</dbReference>
<feature type="domain" description="TCP" evidence="7">
    <location>
        <begin position="35"/>
        <end position="93"/>
    </location>
</feature>
<organism evidence="8 9">
    <name type="scientific">Olea europaea subsp. europaea</name>
    <dbReference type="NCBI Taxonomy" id="158383"/>
    <lineage>
        <taxon>Eukaryota</taxon>
        <taxon>Viridiplantae</taxon>
        <taxon>Streptophyta</taxon>
        <taxon>Embryophyta</taxon>
        <taxon>Tracheophyta</taxon>
        <taxon>Spermatophyta</taxon>
        <taxon>Magnoliopsida</taxon>
        <taxon>eudicotyledons</taxon>
        <taxon>Gunneridae</taxon>
        <taxon>Pentapetalae</taxon>
        <taxon>asterids</taxon>
        <taxon>lamiids</taxon>
        <taxon>Lamiales</taxon>
        <taxon>Oleaceae</taxon>
        <taxon>Oleeae</taxon>
        <taxon>Olea</taxon>
    </lineage>
</organism>
<evidence type="ECO:0000313" key="8">
    <source>
        <dbReference type="EMBL" id="CAA3011621.1"/>
    </source>
</evidence>
<name>A0A8S0U5C4_OLEEU</name>
<dbReference type="Proteomes" id="UP000594638">
    <property type="component" value="Unassembled WGS sequence"/>
</dbReference>
<dbReference type="GO" id="GO:2000032">
    <property type="term" value="P:regulation of secondary shoot formation"/>
    <property type="evidence" value="ECO:0007669"/>
    <property type="project" value="TreeGrafter"/>
</dbReference>
<evidence type="ECO:0000256" key="5">
    <source>
        <dbReference type="ARBA" id="ARBA00023242"/>
    </source>
</evidence>
<keyword evidence="4" id="KW-0804">Transcription</keyword>
<keyword evidence="2" id="KW-0805">Transcription regulation</keyword>
<evidence type="ECO:0000256" key="3">
    <source>
        <dbReference type="ARBA" id="ARBA00023125"/>
    </source>
</evidence>
<evidence type="ECO:0000259" key="7">
    <source>
        <dbReference type="PROSITE" id="PS51369"/>
    </source>
</evidence>
<keyword evidence="3" id="KW-0238">DNA-binding</keyword>
<dbReference type="GO" id="GO:0043565">
    <property type="term" value="F:sequence-specific DNA binding"/>
    <property type="evidence" value="ECO:0007669"/>
    <property type="project" value="TreeGrafter"/>
</dbReference>
<evidence type="ECO:0000256" key="1">
    <source>
        <dbReference type="ARBA" id="ARBA00004123"/>
    </source>
</evidence>
<dbReference type="GO" id="GO:0005634">
    <property type="term" value="C:nucleus"/>
    <property type="evidence" value="ECO:0007669"/>
    <property type="project" value="UniProtKB-SubCell"/>
</dbReference>
<dbReference type="Gramene" id="OE9A055617T1">
    <property type="protein sequence ID" value="OE9A055617C1"/>
    <property type="gene ID" value="OE9A055617"/>
</dbReference>
<comment type="subcellular location">
    <subcellularLocation>
        <location evidence="1">Nucleus</location>
    </subcellularLocation>
</comment>
<keyword evidence="9" id="KW-1185">Reference proteome</keyword>
<dbReference type="EMBL" id="CACTIH010007373">
    <property type="protein sequence ID" value="CAA3011621.1"/>
    <property type="molecule type" value="Genomic_DNA"/>
</dbReference>
<dbReference type="GO" id="GO:0003700">
    <property type="term" value="F:DNA-binding transcription factor activity"/>
    <property type="evidence" value="ECO:0007669"/>
    <property type="project" value="InterPro"/>
</dbReference>
<sequence>MQEGFHQASSKLKLKIRKREVKDVHGGRIVRPTGRKDRHSKVCTTRGPKDRRVRLSPNTAIQFYDVQDRLGYDRPSKALDWLMEEAKSAIDALDQSDNHNAAIIMQSEDHRAGEGFQDHSQRDTFCHQMQPDGSFSTSESGIQCQEVWKDNPIYHNNLQSKTQGQNLHCSSQYLPDDSIIISGFEQGLFSMSTPSHLDTDSEMAAIPKLFTWNHDNGQKNQFSSQREPLQSSECPPMNHGLSNTQFSSIGLSGQEISEITTAPIEVGEMESNSIFMKAKPSCGTPFSHFEDFLANSPLPYDA</sequence>
<dbReference type="InterPro" id="IPR005333">
    <property type="entry name" value="Transcription_factor_TCP"/>
</dbReference>
<dbReference type="PANTHER" id="PTHR31072:SF97">
    <property type="entry name" value="TRANSCRIPTION FACTOR TCP4-LIKE"/>
    <property type="match status" value="1"/>
</dbReference>
<evidence type="ECO:0000256" key="6">
    <source>
        <dbReference type="SAM" id="MobiDB-lite"/>
    </source>
</evidence>
<proteinExistence type="predicted"/>
<dbReference type="OrthoDB" id="1258615at2759"/>
<reference evidence="8 9" key="1">
    <citation type="submission" date="2019-12" db="EMBL/GenBank/DDBJ databases">
        <authorList>
            <person name="Alioto T."/>
            <person name="Alioto T."/>
            <person name="Gomez Garrido J."/>
        </authorList>
    </citation>
    <scope>NUCLEOTIDE SEQUENCE [LARGE SCALE GENOMIC DNA]</scope>
</reference>
<dbReference type="Pfam" id="PF03634">
    <property type="entry name" value="TCP"/>
    <property type="match status" value="1"/>
</dbReference>
<accession>A0A8S0U5C4</accession>
<dbReference type="AlphaFoldDB" id="A0A8S0U5C4"/>
<dbReference type="PROSITE" id="PS51369">
    <property type="entry name" value="TCP"/>
    <property type="match status" value="1"/>
</dbReference>
<evidence type="ECO:0000313" key="9">
    <source>
        <dbReference type="Proteomes" id="UP000594638"/>
    </source>
</evidence>
<comment type="caution">
    <text evidence="8">The sequence shown here is derived from an EMBL/GenBank/DDBJ whole genome shotgun (WGS) entry which is preliminary data.</text>
</comment>
<feature type="region of interest" description="Disordered" evidence="6">
    <location>
        <begin position="23"/>
        <end position="52"/>
    </location>
</feature>
<gene>
    <name evidence="8" type="ORF">OLEA9_A055617</name>
</gene>
<evidence type="ECO:0000256" key="2">
    <source>
        <dbReference type="ARBA" id="ARBA00023015"/>
    </source>
</evidence>
<protein>
    <recommendedName>
        <fullName evidence="7">TCP domain-containing protein</fullName>
    </recommendedName>
</protein>
<dbReference type="PANTHER" id="PTHR31072">
    <property type="entry name" value="TRANSCRIPTION FACTOR TCP4-RELATED"/>
    <property type="match status" value="1"/>
</dbReference>
<keyword evidence="5" id="KW-0539">Nucleus</keyword>